<dbReference type="PANTHER" id="PTHR33221:SF15">
    <property type="entry name" value="HTH-TYPE TRANSCRIPTIONAL REGULATOR YWGB-RELATED"/>
    <property type="match status" value="1"/>
</dbReference>
<dbReference type="RefSeq" id="WP_212570041.1">
    <property type="nucleotide sequence ID" value="NZ_CP073084.1"/>
</dbReference>
<dbReference type="SUPFAM" id="SSF46785">
    <property type="entry name" value="Winged helix' DNA-binding domain"/>
    <property type="match status" value="1"/>
</dbReference>
<dbReference type="InterPro" id="IPR000944">
    <property type="entry name" value="Tscrpt_reg_Rrf2"/>
</dbReference>
<dbReference type="Pfam" id="PF02082">
    <property type="entry name" value="Rrf2"/>
    <property type="match status" value="1"/>
</dbReference>
<protein>
    <submittedName>
        <fullName evidence="2">Rrf2 family transcriptional regulator</fullName>
    </submittedName>
</protein>
<keyword evidence="1" id="KW-0175">Coiled coil</keyword>
<gene>
    <name evidence="2" type="ORF">INT76_08625</name>
</gene>
<feature type="coiled-coil region" evidence="1">
    <location>
        <begin position="109"/>
        <end position="138"/>
    </location>
</feature>
<reference evidence="2 3" key="1">
    <citation type="submission" date="2021-04" db="EMBL/GenBank/DDBJ databases">
        <title>Complete genome sequence of a novel Streptococcus species.</title>
        <authorList>
            <person name="Teng J.L.L."/>
        </authorList>
    </citation>
    <scope>NUCLEOTIDE SEQUENCE [LARGE SCALE GENOMIC DNA]</scope>
    <source>
        <strain evidence="2 3">HKU75</strain>
    </source>
</reference>
<sequence length="143" mass="15320">MQISSRFTIASHILTLLALEGQTEKLTSQAIAGSVGVNPVVVRNILGQLKQAGLVHVARGVGGATLAKDVRDVTLLDIYQAVESLGQSGQLFGFHEQPNPACQVGKNIHHLLDDELERAQAALENELAQTKLSDLLEKMDSLS</sequence>
<dbReference type="Gene3D" id="1.10.10.10">
    <property type="entry name" value="Winged helix-like DNA-binding domain superfamily/Winged helix DNA-binding domain"/>
    <property type="match status" value="1"/>
</dbReference>
<proteinExistence type="predicted"/>
<evidence type="ECO:0000256" key="1">
    <source>
        <dbReference type="SAM" id="Coils"/>
    </source>
</evidence>
<dbReference type="InterPro" id="IPR036390">
    <property type="entry name" value="WH_DNA-bd_sf"/>
</dbReference>
<accession>A0ABX7YKQ9</accession>
<dbReference type="Proteomes" id="UP000677616">
    <property type="component" value="Chromosome"/>
</dbReference>
<organism evidence="2 3">
    <name type="scientific">Streptococcus oriscaviae</name>
    <dbReference type="NCBI Taxonomy" id="2781599"/>
    <lineage>
        <taxon>Bacteria</taxon>
        <taxon>Bacillati</taxon>
        <taxon>Bacillota</taxon>
        <taxon>Bacilli</taxon>
        <taxon>Lactobacillales</taxon>
        <taxon>Streptococcaceae</taxon>
        <taxon>Streptococcus</taxon>
    </lineage>
</organism>
<dbReference type="PROSITE" id="PS51197">
    <property type="entry name" value="HTH_RRF2_2"/>
    <property type="match status" value="1"/>
</dbReference>
<evidence type="ECO:0000313" key="2">
    <source>
        <dbReference type="EMBL" id="QUE53884.1"/>
    </source>
</evidence>
<name>A0ABX7YKQ9_9STRE</name>
<keyword evidence="3" id="KW-1185">Reference proteome</keyword>
<dbReference type="PANTHER" id="PTHR33221">
    <property type="entry name" value="WINGED HELIX-TURN-HELIX TRANSCRIPTIONAL REGULATOR, RRF2 FAMILY"/>
    <property type="match status" value="1"/>
</dbReference>
<dbReference type="InterPro" id="IPR036388">
    <property type="entry name" value="WH-like_DNA-bd_sf"/>
</dbReference>
<evidence type="ECO:0000313" key="3">
    <source>
        <dbReference type="Proteomes" id="UP000677616"/>
    </source>
</evidence>
<dbReference type="EMBL" id="CP073084">
    <property type="protein sequence ID" value="QUE53884.1"/>
    <property type="molecule type" value="Genomic_DNA"/>
</dbReference>